<reference evidence="1 3" key="1">
    <citation type="submission" date="2018-10" db="EMBL/GenBank/DDBJ databases">
        <title>Genomic Encyclopedia of Archaeal and Bacterial Type Strains, Phase II (KMG-II): from individual species to whole genera.</title>
        <authorList>
            <person name="Goeker M."/>
        </authorList>
    </citation>
    <scope>NUCLEOTIDE SEQUENCE [LARGE SCALE GENOMIC DNA]</scope>
    <source>
        <strain evidence="1 3">DSM 19624</strain>
    </source>
</reference>
<keyword evidence="4" id="KW-1185">Reference proteome</keyword>
<evidence type="ECO:0000313" key="3">
    <source>
        <dbReference type="Proteomes" id="UP000273898"/>
    </source>
</evidence>
<dbReference type="AlphaFoldDB" id="A0A497XLE9"/>
<dbReference type="OrthoDB" id="706425at2"/>
<dbReference type="RefSeq" id="WP_121287954.1">
    <property type="nucleotide sequence ID" value="NZ_RCCK01000016.1"/>
</dbReference>
<evidence type="ECO:0000313" key="2">
    <source>
        <dbReference type="EMBL" id="TFB28375.1"/>
    </source>
</evidence>
<sequence>MIAGKAIKKEIGIDYAFSQMFKIVYASDYEYRYPPFFNINEDLDYIKYDHSVWITSGLTAENSKEFILEEFKIFVEMERLMIRTAQGNKE</sequence>
<accession>A0A497XLE9</accession>
<name>A0A497XLE9_9SPHI</name>
<evidence type="ECO:0000313" key="4">
    <source>
        <dbReference type="Proteomes" id="UP000297429"/>
    </source>
</evidence>
<comment type="caution">
    <text evidence="1">The sequence shown here is derived from an EMBL/GenBank/DDBJ whole genome shotgun (WGS) entry which is preliminary data.</text>
</comment>
<dbReference type="EMBL" id="SOPX01000006">
    <property type="protein sequence ID" value="TFB28375.1"/>
    <property type="molecule type" value="Genomic_DNA"/>
</dbReference>
<proteinExistence type="predicted"/>
<dbReference type="Proteomes" id="UP000273898">
    <property type="component" value="Unassembled WGS sequence"/>
</dbReference>
<evidence type="ECO:0000313" key="1">
    <source>
        <dbReference type="EMBL" id="RLJ69562.1"/>
    </source>
</evidence>
<organism evidence="1 3">
    <name type="scientific">Pedobacter alluvionis</name>
    <dbReference type="NCBI Taxonomy" id="475253"/>
    <lineage>
        <taxon>Bacteria</taxon>
        <taxon>Pseudomonadati</taxon>
        <taxon>Bacteroidota</taxon>
        <taxon>Sphingobacteriia</taxon>
        <taxon>Sphingobacteriales</taxon>
        <taxon>Sphingobacteriaceae</taxon>
        <taxon>Pedobacter</taxon>
    </lineage>
</organism>
<dbReference type="EMBL" id="RCCK01000016">
    <property type="protein sequence ID" value="RLJ69562.1"/>
    <property type="molecule type" value="Genomic_DNA"/>
</dbReference>
<gene>
    <name evidence="1" type="ORF">BCL90_5159</name>
    <name evidence="2" type="ORF">E3V97_23115</name>
</gene>
<protein>
    <submittedName>
        <fullName evidence="1">Uncharacterized protein</fullName>
    </submittedName>
</protein>
<reference evidence="2 4" key="2">
    <citation type="submission" date="2019-03" db="EMBL/GenBank/DDBJ databases">
        <authorList>
            <person name="He R.-H."/>
        </authorList>
    </citation>
    <scope>NUCLEOTIDE SEQUENCE [LARGE SCALE GENOMIC DNA]</scope>
    <source>
        <strain evidence="2 4">DSM 19624</strain>
    </source>
</reference>
<dbReference type="Proteomes" id="UP000297429">
    <property type="component" value="Unassembled WGS sequence"/>
</dbReference>